<dbReference type="Gene3D" id="2.20.28.10">
    <property type="match status" value="1"/>
</dbReference>
<dbReference type="GeneID" id="69160062"/>
<dbReference type="Proteomes" id="UP000232133">
    <property type="component" value="Chromosome"/>
</dbReference>
<gene>
    <name evidence="1" type="ORF">BK798_06445</name>
</gene>
<dbReference type="InterPro" id="IPR012340">
    <property type="entry name" value="NA-bd_OB-fold"/>
</dbReference>
<reference evidence="1 2" key="1">
    <citation type="submission" date="2016-10" db="EMBL/GenBank/DDBJ databases">
        <authorList>
            <person name="Varghese N."/>
        </authorList>
    </citation>
    <scope>NUCLEOTIDE SEQUENCE [LARGE SCALE GENOMIC DNA]</scope>
    <source>
        <strain evidence="1 2">KB11</strain>
    </source>
</reference>
<evidence type="ECO:0000313" key="1">
    <source>
        <dbReference type="EMBL" id="ATZ60082.1"/>
    </source>
</evidence>
<name>A0A2H4U7I8_METSM</name>
<evidence type="ECO:0008006" key="3">
    <source>
        <dbReference type="Google" id="ProtNLM"/>
    </source>
</evidence>
<evidence type="ECO:0000313" key="2">
    <source>
        <dbReference type="Proteomes" id="UP000232133"/>
    </source>
</evidence>
<sequence>MRLFEVEQPSDNTIIEPSLCSECGGRKFRLLREESKYVDTQELIVGSRHTSRKIKVILEDDLISWDDYNIGQFIRFTGTLKTYPRKKGNYNFYLYCNHIERLSEELFIEDDIEEVEKEYGDRTSLEYQAWKSEVISRDKVCKCCGSEKHPVAHHVFSYENYPNLRVDPHNGIRLCKWCHGKYHSHYGITNANPKTFIEFIKIFRTK</sequence>
<dbReference type="AlphaFoldDB" id="A0A2H4U7I8"/>
<accession>A0A2H4U7I8</accession>
<dbReference type="RefSeq" id="WP_232724502.1">
    <property type="nucleotide sequence ID" value="NZ_CP017803.1"/>
</dbReference>
<organism evidence="1 2">
    <name type="scientific">Methanobrevibacter smithii</name>
    <dbReference type="NCBI Taxonomy" id="2173"/>
    <lineage>
        <taxon>Archaea</taxon>
        <taxon>Methanobacteriati</taxon>
        <taxon>Methanobacteriota</taxon>
        <taxon>Methanomada group</taxon>
        <taxon>Methanobacteria</taxon>
        <taxon>Methanobacteriales</taxon>
        <taxon>Methanobacteriaceae</taxon>
        <taxon>Methanobrevibacter</taxon>
    </lineage>
</organism>
<dbReference type="EMBL" id="CP017803">
    <property type="protein sequence ID" value="ATZ60082.1"/>
    <property type="molecule type" value="Genomic_DNA"/>
</dbReference>
<protein>
    <recommendedName>
        <fullName evidence="3">HNH endonuclease</fullName>
    </recommendedName>
</protein>
<proteinExistence type="predicted"/>
<dbReference type="SUPFAM" id="SSF50249">
    <property type="entry name" value="Nucleic acid-binding proteins"/>
    <property type="match status" value="1"/>
</dbReference>